<comment type="caution">
    <text evidence="8">The sequence shown here is derived from an EMBL/GenBank/DDBJ whole genome shotgun (WGS) entry which is preliminary data.</text>
</comment>
<keyword evidence="3 6" id="KW-0032">Aminotransferase</keyword>
<evidence type="ECO:0000313" key="9">
    <source>
        <dbReference type="Proteomes" id="UP000639396"/>
    </source>
</evidence>
<dbReference type="EMBL" id="JACXJA010000007">
    <property type="protein sequence ID" value="MBD2861841.1"/>
    <property type="molecule type" value="Genomic_DNA"/>
</dbReference>
<dbReference type="EC" id="2.6.1.-" evidence="6"/>
<dbReference type="RefSeq" id="WP_190926199.1">
    <property type="nucleotide sequence ID" value="NZ_JACXJA010000007.1"/>
</dbReference>
<comment type="cofactor">
    <cofactor evidence="1 6">
        <name>pyridoxal 5'-phosphate</name>
        <dbReference type="ChEBI" id="CHEBI:597326"/>
    </cofactor>
</comment>
<evidence type="ECO:0000256" key="5">
    <source>
        <dbReference type="ARBA" id="ARBA00022898"/>
    </source>
</evidence>
<evidence type="ECO:0000313" key="8">
    <source>
        <dbReference type="EMBL" id="MBD2861841.1"/>
    </source>
</evidence>
<sequence length="385" mass="42852">MEHLVNSAVHNIQISGIRKISNLVAAYKDVVTLTIGQPDFPTPAHIIEAGKRALDQNKTLYTPNPGLPELRQAASAFVNRKYGLDYDPDQEIIVTAGASQALDITLRTIVGPGSEVIIPGPIYPGYEPIIRLCGGTPVYVDTRKTGFKLTADLLKPMLTERTRAVVLCYPSNPTGRVMAEEELKAVADLLRGKPIFIISDEIYSELIYDAPHRSIASLPGMKEQTIVINGLSKSHSMTGWRIGFTFAPADISKHMVKVHQYNVTCASSISQYAAVEALTAGIDDAEPMKRQYKLRRDFVYDRLQRMGLESEKPEGAFYLFPSIRRFGLSSMEFTMKLLDEERVAVVPGDAFSEYGEGYIRISYAYSMDLLEKAMDKLESFVERLD</sequence>
<dbReference type="InterPro" id="IPR004839">
    <property type="entry name" value="Aminotransferase_I/II_large"/>
</dbReference>
<dbReference type="Gene3D" id="3.90.1150.10">
    <property type="entry name" value="Aspartate Aminotransferase, domain 1"/>
    <property type="match status" value="1"/>
</dbReference>
<dbReference type="SUPFAM" id="SSF53383">
    <property type="entry name" value="PLP-dependent transferases"/>
    <property type="match status" value="1"/>
</dbReference>
<dbReference type="InterPro" id="IPR050596">
    <property type="entry name" value="AspAT/PAT-like"/>
</dbReference>
<dbReference type="GO" id="GO:0030170">
    <property type="term" value="F:pyridoxal phosphate binding"/>
    <property type="evidence" value="ECO:0007669"/>
    <property type="project" value="InterPro"/>
</dbReference>
<comment type="similarity">
    <text evidence="2 6">Belongs to the class-I pyridoxal-phosphate-dependent aminotransferase family.</text>
</comment>
<dbReference type="Proteomes" id="UP000639396">
    <property type="component" value="Unassembled WGS sequence"/>
</dbReference>
<keyword evidence="9" id="KW-1185">Reference proteome</keyword>
<dbReference type="GO" id="GO:0006520">
    <property type="term" value="P:amino acid metabolic process"/>
    <property type="evidence" value="ECO:0007669"/>
    <property type="project" value="InterPro"/>
</dbReference>
<evidence type="ECO:0000256" key="3">
    <source>
        <dbReference type="ARBA" id="ARBA00022576"/>
    </source>
</evidence>
<proteinExistence type="inferred from homology"/>
<dbReference type="PROSITE" id="PS00105">
    <property type="entry name" value="AA_TRANSFER_CLASS_1"/>
    <property type="match status" value="1"/>
</dbReference>
<dbReference type="InterPro" id="IPR015421">
    <property type="entry name" value="PyrdxlP-dep_Trfase_major"/>
</dbReference>
<evidence type="ECO:0000256" key="1">
    <source>
        <dbReference type="ARBA" id="ARBA00001933"/>
    </source>
</evidence>
<dbReference type="FunFam" id="3.40.640.10:FF:000033">
    <property type="entry name" value="Aspartate aminotransferase"/>
    <property type="match status" value="1"/>
</dbReference>
<dbReference type="GO" id="GO:0008483">
    <property type="term" value="F:transaminase activity"/>
    <property type="evidence" value="ECO:0007669"/>
    <property type="project" value="UniProtKB-KW"/>
</dbReference>
<dbReference type="PANTHER" id="PTHR46383">
    <property type="entry name" value="ASPARTATE AMINOTRANSFERASE"/>
    <property type="match status" value="1"/>
</dbReference>
<feature type="domain" description="Aminotransferase class I/classII large" evidence="7">
    <location>
        <begin position="28"/>
        <end position="377"/>
    </location>
</feature>
<dbReference type="InterPro" id="IPR004838">
    <property type="entry name" value="NHTrfase_class1_PyrdxlP-BS"/>
</dbReference>
<dbReference type="AlphaFoldDB" id="A0A927GYF2"/>
<dbReference type="CDD" id="cd00609">
    <property type="entry name" value="AAT_like"/>
    <property type="match status" value="1"/>
</dbReference>
<evidence type="ECO:0000256" key="4">
    <source>
        <dbReference type="ARBA" id="ARBA00022679"/>
    </source>
</evidence>
<dbReference type="NCBIfam" id="NF005817">
    <property type="entry name" value="PRK07683.1"/>
    <property type="match status" value="1"/>
</dbReference>
<dbReference type="PANTHER" id="PTHR46383:SF4">
    <property type="entry name" value="AMINOTRANSFERASE"/>
    <property type="match status" value="1"/>
</dbReference>
<dbReference type="InterPro" id="IPR015424">
    <property type="entry name" value="PyrdxlP-dep_Trfase"/>
</dbReference>
<reference evidence="8" key="1">
    <citation type="submission" date="2020-09" db="EMBL/GenBank/DDBJ databases">
        <title>A novel bacterium of genus Paenibacillus, isolated from South China Sea.</title>
        <authorList>
            <person name="Huang H."/>
            <person name="Mo K."/>
            <person name="Hu Y."/>
        </authorList>
    </citation>
    <scope>NUCLEOTIDE SEQUENCE</scope>
    <source>
        <strain evidence="8">IB182363</strain>
    </source>
</reference>
<evidence type="ECO:0000256" key="6">
    <source>
        <dbReference type="RuleBase" id="RU000481"/>
    </source>
</evidence>
<dbReference type="InterPro" id="IPR015422">
    <property type="entry name" value="PyrdxlP-dep_Trfase_small"/>
</dbReference>
<keyword evidence="4 6" id="KW-0808">Transferase</keyword>
<organism evidence="8 9">
    <name type="scientific">Paenibacillus oceani</name>
    <dbReference type="NCBI Taxonomy" id="2772510"/>
    <lineage>
        <taxon>Bacteria</taxon>
        <taxon>Bacillati</taxon>
        <taxon>Bacillota</taxon>
        <taxon>Bacilli</taxon>
        <taxon>Bacillales</taxon>
        <taxon>Paenibacillaceae</taxon>
        <taxon>Paenibacillus</taxon>
    </lineage>
</organism>
<evidence type="ECO:0000256" key="2">
    <source>
        <dbReference type="ARBA" id="ARBA00007441"/>
    </source>
</evidence>
<accession>A0A927GYF2</accession>
<dbReference type="Gene3D" id="3.40.640.10">
    <property type="entry name" value="Type I PLP-dependent aspartate aminotransferase-like (Major domain)"/>
    <property type="match status" value="1"/>
</dbReference>
<name>A0A927GYF2_9BACL</name>
<dbReference type="Pfam" id="PF00155">
    <property type="entry name" value="Aminotran_1_2"/>
    <property type="match status" value="1"/>
</dbReference>
<protein>
    <recommendedName>
        <fullName evidence="6">Aminotransferase</fullName>
        <ecNumber evidence="6">2.6.1.-</ecNumber>
    </recommendedName>
</protein>
<keyword evidence="5" id="KW-0663">Pyridoxal phosphate</keyword>
<gene>
    <name evidence="8" type="ORF">IDH45_07585</name>
</gene>
<evidence type="ECO:0000259" key="7">
    <source>
        <dbReference type="Pfam" id="PF00155"/>
    </source>
</evidence>